<accession>A0A6C0IZD2</accession>
<dbReference type="AlphaFoldDB" id="A0A6C0IZD2"/>
<dbReference type="EMBL" id="MN740295">
    <property type="protein sequence ID" value="QHT98711.1"/>
    <property type="molecule type" value="Genomic_DNA"/>
</dbReference>
<evidence type="ECO:0008006" key="2">
    <source>
        <dbReference type="Google" id="ProtNLM"/>
    </source>
</evidence>
<proteinExistence type="predicted"/>
<organism evidence="1">
    <name type="scientific">viral metagenome</name>
    <dbReference type="NCBI Taxonomy" id="1070528"/>
    <lineage>
        <taxon>unclassified sequences</taxon>
        <taxon>metagenomes</taxon>
        <taxon>organismal metagenomes</taxon>
    </lineage>
</organism>
<name>A0A6C0IZD2_9ZZZZ</name>
<reference evidence="1" key="1">
    <citation type="journal article" date="2020" name="Nature">
        <title>Giant virus diversity and host interactions through global metagenomics.</title>
        <authorList>
            <person name="Schulz F."/>
            <person name="Roux S."/>
            <person name="Paez-Espino D."/>
            <person name="Jungbluth S."/>
            <person name="Walsh D.A."/>
            <person name="Denef V.J."/>
            <person name="McMahon K.D."/>
            <person name="Konstantinidis K.T."/>
            <person name="Eloe-Fadrosh E.A."/>
            <person name="Kyrpides N.C."/>
            <person name="Woyke T."/>
        </authorList>
    </citation>
    <scope>NUCLEOTIDE SEQUENCE</scope>
    <source>
        <strain evidence="1">GVMAG-M-3300025676-16</strain>
    </source>
</reference>
<evidence type="ECO:0000313" key="1">
    <source>
        <dbReference type="EMBL" id="QHT98711.1"/>
    </source>
</evidence>
<protein>
    <recommendedName>
        <fullName evidence="2">F-box domain-containing protein</fullName>
    </recommendedName>
</protein>
<sequence>MLLEKISVDIIYIIVDYLNGCYISKFTNTSKDINNIVNEQKESIWLKLLSKKHLNGESNNLPNQVIRDFHFKTRSVLENTNINSNYIKYASHYFCSKYIIIHLRKEIIKNYKYLNTILFYGPSLINDLYKSIYGSFATIVNTQEAENSFKGLNMNLLRDIKLNEIDIINTINNIHSDLYYVAKVLQLINKNRLTMDYIIECFNFKNGKETCRRFTKRINYLSKLCTLCYYSIDY</sequence>